<sequence>MIKALLLVGLATVVAALAWRQARSRRKARLRENPANDYAVRQDWSGNHGKLNYSSFVYFDADRDGRYGLGDRPMAGIMVRLHDGDGRFIAAARSNRGGFANFLASTKRRAAPIHVPGSYRFTVSVPPGWCVSSANEVQLQHLRPLPGSPTGLVSEAMLQPVGLFPTRRLSGCVADGVSASISVMAKGQEVAVHPLSDGASFRLDLPDDADAIDIAGRGIARRLTLSAYPTELGLLLPENAASENAVMDGAVPLQTIGFDDVTTRGLRKVPSGYAGLTWFNLNALARDHTEGSEGYINGNISGDHVCYTSSGHPAEFSSEKPFGFHSVMLTAAWLKSEGETALVESWLGDRLIASDTIILSALAPVHYAPMLAAVTRVRLSTSHYWQLVLDDLVVSR</sequence>
<comment type="caution">
    <text evidence="1">The sequence shown here is derived from an EMBL/GenBank/DDBJ whole genome shotgun (WGS) entry which is preliminary data.</text>
</comment>
<dbReference type="EMBL" id="JAMYQB010000022">
    <property type="protein sequence ID" value="MER9407147.1"/>
    <property type="molecule type" value="Genomic_DNA"/>
</dbReference>
<evidence type="ECO:0000313" key="2">
    <source>
        <dbReference type="Proteomes" id="UP001433071"/>
    </source>
</evidence>
<dbReference type="InterPro" id="IPR013783">
    <property type="entry name" value="Ig-like_fold"/>
</dbReference>
<accession>A0ABV1Z4X7</accession>
<reference evidence="1 2" key="1">
    <citation type="journal article" date="2024" name="Proc. Natl. Acad. Sci. U.S.A.">
        <title>The evolutionary genomics of adaptation to stress in wild rhizobium bacteria.</title>
        <authorList>
            <person name="Kehlet-Delgado H."/>
            <person name="Montoya A.P."/>
            <person name="Jensen K.T."/>
            <person name="Wendlandt C.E."/>
            <person name="Dexheimer C."/>
            <person name="Roberts M."/>
            <person name="Torres Martinez L."/>
            <person name="Friesen M.L."/>
            <person name="Griffitts J.S."/>
            <person name="Porter S.S."/>
        </authorList>
    </citation>
    <scope>NUCLEOTIDE SEQUENCE [LARGE SCALE GENOMIC DNA]</scope>
    <source>
        <strain evidence="1 2">M0641</strain>
    </source>
</reference>
<dbReference type="RefSeq" id="WP_352560805.1">
    <property type="nucleotide sequence ID" value="NZ_JAMYQB010000022.1"/>
</dbReference>
<proteinExistence type="predicted"/>
<dbReference type="Gene3D" id="2.60.40.10">
    <property type="entry name" value="Immunoglobulins"/>
    <property type="match status" value="1"/>
</dbReference>
<keyword evidence="2" id="KW-1185">Reference proteome</keyword>
<name>A0ABV1Z4X7_9HYPH</name>
<gene>
    <name evidence="1" type="ORF">NKI36_24230</name>
</gene>
<organism evidence="1 2">
    <name type="scientific">Mesorhizobium caraganae</name>
    <dbReference type="NCBI Taxonomy" id="483206"/>
    <lineage>
        <taxon>Bacteria</taxon>
        <taxon>Pseudomonadati</taxon>
        <taxon>Pseudomonadota</taxon>
        <taxon>Alphaproteobacteria</taxon>
        <taxon>Hyphomicrobiales</taxon>
        <taxon>Phyllobacteriaceae</taxon>
        <taxon>Mesorhizobium</taxon>
    </lineage>
</organism>
<dbReference type="Proteomes" id="UP001433071">
    <property type="component" value="Unassembled WGS sequence"/>
</dbReference>
<evidence type="ECO:0008006" key="3">
    <source>
        <dbReference type="Google" id="ProtNLM"/>
    </source>
</evidence>
<protein>
    <recommendedName>
        <fullName evidence="3">SD-repeat containing protein B domain-containing protein</fullName>
    </recommendedName>
</protein>
<evidence type="ECO:0000313" key="1">
    <source>
        <dbReference type="EMBL" id="MER9407147.1"/>
    </source>
</evidence>